<organism evidence="1 2">
    <name type="scientific">Lymnaea stagnalis</name>
    <name type="common">Great pond snail</name>
    <name type="synonym">Helix stagnalis</name>
    <dbReference type="NCBI Taxonomy" id="6523"/>
    <lineage>
        <taxon>Eukaryota</taxon>
        <taxon>Metazoa</taxon>
        <taxon>Spiralia</taxon>
        <taxon>Lophotrochozoa</taxon>
        <taxon>Mollusca</taxon>
        <taxon>Gastropoda</taxon>
        <taxon>Heterobranchia</taxon>
        <taxon>Euthyneura</taxon>
        <taxon>Panpulmonata</taxon>
        <taxon>Hygrophila</taxon>
        <taxon>Lymnaeoidea</taxon>
        <taxon>Lymnaeidae</taxon>
        <taxon>Lymnaea</taxon>
    </lineage>
</organism>
<dbReference type="AlphaFoldDB" id="A0AAV2HBL6"/>
<dbReference type="Proteomes" id="UP001497497">
    <property type="component" value="Unassembled WGS sequence"/>
</dbReference>
<dbReference type="Pfam" id="PF15112">
    <property type="entry name" value="DUF4559"/>
    <property type="match status" value="1"/>
</dbReference>
<accession>A0AAV2HBL6</accession>
<proteinExistence type="predicted"/>
<gene>
    <name evidence="1" type="ORF">GSLYS_00005263001</name>
</gene>
<keyword evidence="2" id="KW-1185">Reference proteome</keyword>
<reference evidence="1 2" key="1">
    <citation type="submission" date="2024-04" db="EMBL/GenBank/DDBJ databases">
        <authorList>
            <consortium name="Genoscope - CEA"/>
            <person name="William W."/>
        </authorList>
    </citation>
    <scope>NUCLEOTIDE SEQUENCE [LARGE SCALE GENOMIC DNA]</scope>
</reference>
<dbReference type="EMBL" id="CAXITT010000082">
    <property type="protein sequence ID" value="CAL1531168.1"/>
    <property type="molecule type" value="Genomic_DNA"/>
</dbReference>
<comment type="caution">
    <text evidence="1">The sequence shown here is derived from an EMBL/GenBank/DDBJ whole genome shotgun (WGS) entry which is preliminary data.</text>
</comment>
<sequence>MGQLSSRQEIIHMEVGDPLMRNWLCANMAIRDASKHLAMCVHFHISQMYKKMRRTIGASVPCSQNCSKLHDGRMNFWCTTCERWRKEILAVCDSQYKLKICWSRLNSSQWPTNPYEVARVFIPRAHRLYYKSAEFHEDFRFTLSFIENYNEIFIPRTLCEKAWQCRGRIKRKNLRMRLNDHDLQTTISVLVHLLSILDFEDTEPVIQNLEALLNSPDERQGCTIM</sequence>
<dbReference type="InterPro" id="IPR027897">
    <property type="entry name" value="DUF4559"/>
</dbReference>
<evidence type="ECO:0000313" key="1">
    <source>
        <dbReference type="EMBL" id="CAL1531168.1"/>
    </source>
</evidence>
<name>A0AAV2HBL6_LYMST</name>
<evidence type="ECO:0000313" key="2">
    <source>
        <dbReference type="Proteomes" id="UP001497497"/>
    </source>
</evidence>
<protein>
    <submittedName>
        <fullName evidence="1">Uncharacterized protein</fullName>
    </submittedName>
</protein>